<dbReference type="STRING" id="1297617.IB211_01953c"/>
<dbReference type="AlphaFoldDB" id="A0A0S2W4N5"/>
<accession>A0A0S2W4N5</accession>
<dbReference type="KEGG" id="ibu:IB211_01953c"/>
<organism evidence="1 2">
    <name type="scientific">Intestinimonas butyriciproducens</name>
    <dbReference type="NCBI Taxonomy" id="1297617"/>
    <lineage>
        <taxon>Bacteria</taxon>
        <taxon>Bacillati</taxon>
        <taxon>Bacillota</taxon>
        <taxon>Clostridia</taxon>
        <taxon>Eubacteriales</taxon>
        <taxon>Intestinimonas</taxon>
    </lineage>
</organism>
<dbReference type="Proteomes" id="UP000064844">
    <property type="component" value="Chromosome"/>
</dbReference>
<gene>
    <name evidence="1" type="ORF">IB211_01953c</name>
</gene>
<evidence type="ECO:0000313" key="1">
    <source>
        <dbReference type="EMBL" id="ALP94344.1"/>
    </source>
</evidence>
<protein>
    <submittedName>
        <fullName evidence="1">Uncharacterized protein</fullName>
    </submittedName>
</protein>
<dbReference type="EMBL" id="CP011307">
    <property type="protein sequence ID" value="ALP94344.1"/>
    <property type="molecule type" value="Genomic_DNA"/>
</dbReference>
<dbReference type="RefSeq" id="WP_058117908.1">
    <property type="nucleotide sequence ID" value="NZ_CP011307.1"/>
</dbReference>
<name>A0A0S2W4N5_9FIRM</name>
<reference evidence="2" key="2">
    <citation type="submission" date="2015-04" db="EMBL/GenBank/DDBJ databases">
        <title>A butyrogenic pathway from the amino acid lysine in a human gut commensal.</title>
        <authorList>
            <person name="de Vos W.M."/>
            <person name="Bui N.T.P."/>
            <person name="Plugge C.M."/>
            <person name="Ritari J."/>
        </authorList>
    </citation>
    <scope>NUCLEOTIDE SEQUENCE [LARGE SCALE GENOMIC DNA]</scope>
    <source>
        <strain evidence="2">AF211</strain>
    </source>
</reference>
<keyword evidence="2" id="KW-1185">Reference proteome</keyword>
<proteinExistence type="predicted"/>
<sequence>MSNMSYCRFTNTRADLDDCLEALRNDEGLNDFEVRAGRNMFMEFLDFCRDYDIISGYDSERMTDLFDSLRKKEEDDDA</sequence>
<reference evidence="1 2" key="1">
    <citation type="journal article" date="2015" name="Nat. Commun.">
        <title>Production of butyrate from lysine and the Amadori product fructoselysine by a human gut commensal.</title>
        <authorList>
            <person name="Bui T.P."/>
            <person name="Ritari J."/>
            <person name="Boeren S."/>
            <person name="de Waard P."/>
            <person name="Plugge C.M."/>
            <person name="de Vos W.M."/>
        </authorList>
    </citation>
    <scope>NUCLEOTIDE SEQUENCE [LARGE SCALE GENOMIC DNA]</scope>
    <source>
        <strain evidence="1 2">AF211</strain>
    </source>
</reference>
<evidence type="ECO:0000313" key="2">
    <source>
        <dbReference type="Proteomes" id="UP000064844"/>
    </source>
</evidence>